<dbReference type="AlphaFoldDB" id="A0AAE0HB70"/>
<reference evidence="2" key="2">
    <citation type="submission" date="2023-06" db="EMBL/GenBank/DDBJ databases">
        <authorList>
            <consortium name="Lawrence Berkeley National Laboratory"/>
            <person name="Haridas S."/>
            <person name="Hensen N."/>
            <person name="Bonometti L."/>
            <person name="Westerberg I."/>
            <person name="Brannstrom I.O."/>
            <person name="Guillou S."/>
            <person name="Cros-Aarteil S."/>
            <person name="Calhoun S."/>
            <person name="Kuo A."/>
            <person name="Mondo S."/>
            <person name="Pangilinan J."/>
            <person name="Riley R."/>
            <person name="Labutti K."/>
            <person name="Andreopoulos B."/>
            <person name="Lipzen A."/>
            <person name="Chen C."/>
            <person name="Yanf M."/>
            <person name="Daum C."/>
            <person name="Ng V."/>
            <person name="Clum A."/>
            <person name="Steindorff A."/>
            <person name="Ohm R."/>
            <person name="Martin F."/>
            <person name="Silar P."/>
            <person name="Natvig D."/>
            <person name="Lalanne C."/>
            <person name="Gautier V."/>
            <person name="Ament-Velasquez S.L."/>
            <person name="Kruys A."/>
            <person name="Hutchinson M.I."/>
            <person name="Powell A.J."/>
            <person name="Barry K."/>
            <person name="Miller A.N."/>
            <person name="Grigoriev I.V."/>
            <person name="Debuchy R."/>
            <person name="Gladieux P."/>
            <person name="Thoren M.H."/>
            <person name="Johannesson H."/>
        </authorList>
    </citation>
    <scope>NUCLEOTIDE SEQUENCE</scope>
    <source>
        <strain evidence="2">CBS 168.71</strain>
    </source>
</reference>
<dbReference type="RefSeq" id="XP_062656848.1">
    <property type="nucleotide sequence ID" value="XM_062799418.1"/>
</dbReference>
<accession>A0AAE0HB70</accession>
<name>A0AAE0HB70_9PEZI</name>
<proteinExistence type="predicted"/>
<keyword evidence="3" id="KW-1185">Reference proteome</keyword>
<evidence type="ECO:0000313" key="2">
    <source>
        <dbReference type="EMBL" id="KAK3293334.1"/>
    </source>
</evidence>
<feature type="region of interest" description="Disordered" evidence="1">
    <location>
        <begin position="119"/>
        <end position="154"/>
    </location>
</feature>
<dbReference type="GeneID" id="87836366"/>
<reference evidence="2" key="1">
    <citation type="journal article" date="2023" name="Mol. Phylogenet. Evol.">
        <title>Genome-scale phylogeny and comparative genomics of the fungal order Sordariales.</title>
        <authorList>
            <person name="Hensen N."/>
            <person name="Bonometti L."/>
            <person name="Westerberg I."/>
            <person name="Brannstrom I.O."/>
            <person name="Guillou S."/>
            <person name="Cros-Aarteil S."/>
            <person name="Calhoun S."/>
            <person name="Haridas S."/>
            <person name="Kuo A."/>
            <person name="Mondo S."/>
            <person name="Pangilinan J."/>
            <person name="Riley R."/>
            <person name="LaButti K."/>
            <person name="Andreopoulos B."/>
            <person name="Lipzen A."/>
            <person name="Chen C."/>
            <person name="Yan M."/>
            <person name="Daum C."/>
            <person name="Ng V."/>
            <person name="Clum A."/>
            <person name="Steindorff A."/>
            <person name="Ohm R.A."/>
            <person name="Martin F."/>
            <person name="Silar P."/>
            <person name="Natvig D.O."/>
            <person name="Lalanne C."/>
            <person name="Gautier V."/>
            <person name="Ament-Velasquez S.L."/>
            <person name="Kruys A."/>
            <person name="Hutchinson M.I."/>
            <person name="Powell A.J."/>
            <person name="Barry K."/>
            <person name="Miller A.N."/>
            <person name="Grigoriev I.V."/>
            <person name="Debuchy R."/>
            <person name="Gladieux P."/>
            <person name="Hiltunen Thoren M."/>
            <person name="Johannesson H."/>
        </authorList>
    </citation>
    <scope>NUCLEOTIDE SEQUENCE</scope>
    <source>
        <strain evidence="2">CBS 168.71</strain>
    </source>
</reference>
<dbReference type="EMBL" id="JAUEPN010000006">
    <property type="protein sequence ID" value="KAK3293334.1"/>
    <property type="molecule type" value="Genomic_DNA"/>
</dbReference>
<sequence length="454" mass="50122">MSNSHAPRLPHSSPIPIFRKECRLDRLIGIWTPTVRRSFDPVSGALKLAALGSTVVNLLSPGQASPVRVNWFRNLTLSIHLVEQSLALLIVTRTPPSIPALLNGSGRCWPLKSGAASTPAATWADRRGPNSSHPFPGGRPSPPMSPHGKRPWPGAARRDETLELVLWSRWIVCGGVGKTTETGGYTQAAPSACMLFVVVSVRSSLRNERESAASAPHGHPAHFIPRLQLTSQESPPGERGLSGCLRKCQRMIPPHPPCCHALGTLDFQPPFCMRIPSSRLRRPPRTAPGQHNTPDASCVLKQHHEVRPGALTRPRRLRPTSGETPKTPPCLRHGTFPPFLGPVYGLWLGDDSTVFLRMSFVRAAPALPSFRPVFGQGWRWKRKQKLVHVGSAIHTERPWLGWGCRLLGFATLAADFWRDLHRRRPAFDYGFDVAEDGGIFVRDRWGWGSVRLAV</sequence>
<organism evidence="2 3">
    <name type="scientific">Chaetomium fimeti</name>
    <dbReference type="NCBI Taxonomy" id="1854472"/>
    <lineage>
        <taxon>Eukaryota</taxon>
        <taxon>Fungi</taxon>
        <taxon>Dikarya</taxon>
        <taxon>Ascomycota</taxon>
        <taxon>Pezizomycotina</taxon>
        <taxon>Sordariomycetes</taxon>
        <taxon>Sordariomycetidae</taxon>
        <taxon>Sordariales</taxon>
        <taxon>Chaetomiaceae</taxon>
        <taxon>Chaetomium</taxon>
    </lineage>
</organism>
<evidence type="ECO:0000256" key="1">
    <source>
        <dbReference type="SAM" id="MobiDB-lite"/>
    </source>
</evidence>
<comment type="caution">
    <text evidence="2">The sequence shown here is derived from an EMBL/GenBank/DDBJ whole genome shotgun (WGS) entry which is preliminary data.</text>
</comment>
<feature type="region of interest" description="Disordered" evidence="1">
    <location>
        <begin position="303"/>
        <end position="329"/>
    </location>
</feature>
<gene>
    <name evidence="2" type="ORF">B0H64DRAFT_210616</name>
</gene>
<protein>
    <submittedName>
        <fullName evidence="2">Uncharacterized protein</fullName>
    </submittedName>
</protein>
<dbReference type="Proteomes" id="UP001278766">
    <property type="component" value="Unassembled WGS sequence"/>
</dbReference>
<evidence type="ECO:0000313" key="3">
    <source>
        <dbReference type="Proteomes" id="UP001278766"/>
    </source>
</evidence>